<evidence type="ECO:0000313" key="1">
    <source>
        <dbReference type="EMBL" id="DAE11591.1"/>
    </source>
</evidence>
<protein>
    <submittedName>
        <fullName evidence="1">Terminase large subunit</fullName>
    </submittedName>
</protein>
<dbReference type="EMBL" id="BK015535">
    <property type="protein sequence ID" value="DAE11591.1"/>
    <property type="molecule type" value="Genomic_DNA"/>
</dbReference>
<accession>A0A8S5PX54</accession>
<sequence length="30" mass="3473">MRAVMRYKDIFITAPRAFSKSFITILGLIL</sequence>
<name>A0A8S5PX54_9CAUD</name>
<reference evidence="1" key="1">
    <citation type="journal article" date="2021" name="Proc. Natl. Acad. Sci. U.S.A.">
        <title>A Catalog of Tens of Thousands of Viruses from Human Metagenomes Reveals Hidden Associations with Chronic Diseases.</title>
        <authorList>
            <person name="Tisza M.J."/>
            <person name="Buck C.B."/>
        </authorList>
    </citation>
    <scope>NUCLEOTIDE SEQUENCE</scope>
    <source>
        <strain evidence="1">Ct2vX3</strain>
    </source>
</reference>
<proteinExistence type="predicted"/>
<organism evidence="1">
    <name type="scientific">Siphoviridae sp. ct2vX3</name>
    <dbReference type="NCBI Taxonomy" id="2825318"/>
    <lineage>
        <taxon>Viruses</taxon>
        <taxon>Duplodnaviria</taxon>
        <taxon>Heunggongvirae</taxon>
        <taxon>Uroviricota</taxon>
        <taxon>Caudoviricetes</taxon>
    </lineage>
</organism>